<dbReference type="EMBL" id="FUYE01000006">
    <property type="protein sequence ID" value="SKA95083.1"/>
    <property type="molecule type" value="Genomic_DNA"/>
</dbReference>
<dbReference type="STRING" id="48467.SAMN02745166_02266"/>
<evidence type="ECO:0000313" key="2">
    <source>
        <dbReference type="Proteomes" id="UP000190774"/>
    </source>
</evidence>
<keyword evidence="2" id="KW-1185">Reference proteome</keyword>
<gene>
    <name evidence="1" type="ORF">SAMN02745166_02266</name>
</gene>
<organism evidence="1 2">
    <name type="scientific">Prosthecobacter debontii</name>
    <dbReference type="NCBI Taxonomy" id="48467"/>
    <lineage>
        <taxon>Bacteria</taxon>
        <taxon>Pseudomonadati</taxon>
        <taxon>Verrucomicrobiota</taxon>
        <taxon>Verrucomicrobiia</taxon>
        <taxon>Verrucomicrobiales</taxon>
        <taxon>Verrucomicrobiaceae</taxon>
        <taxon>Prosthecobacter</taxon>
    </lineage>
</organism>
<dbReference type="Gene3D" id="2.120.10.30">
    <property type="entry name" value="TolB, C-terminal domain"/>
    <property type="match status" value="1"/>
</dbReference>
<reference evidence="2" key="1">
    <citation type="submission" date="2017-02" db="EMBL/GenBank/DDBJ databases">
        <authorList>
            <person name="Varghese N."/>
            <person name="Submissions S."/>
        </authorList>
    </citation>
    <scope>NUCLEOTIDE SEQUENCE [LARGE SCALE GENOMIC DNA]</scope>
    <source>
        <strain evidence="2">ATCC 700200</strain>
    </source>
</reference>
<dbReference type="SUPFAM" id="SSF82171">
    <property type="entry name" value="DPP6 N-terminal domain-like"/>
    <property type="match status" value="1"/>
</dbReference>
<sequence>MPPTIAYISQGKLFMKPAVGGEVEIVSDFVRSLKQRLKSVEDRQAFRGSGSGAAFMRGGVGSGGATVEDTFFAEFSAVASGVGPNQVCYAIDAGDVRGLFVYDLAEKYERRVLHGPRHRFAALDVRQEEGTQVWLVAAAQDHGDSRIGLFRPDVGGGVQELTEGDSLDSYPCWLPEGQRGFVYQTSGIARQAHGPEWAGLGPASLQRIHLDTGSLETVAEDDRYDFLCPAYGRDGSLYYLKRPYVPFHRVPLWQQGLDVLLFPFRLLRAVVAFLNVFSVFFSGKPLQTAGQGPRREGPDPKAVFLHGRWVRMEKQMRDAAVDEMTSAVPKNWELIRQTPEGLTTSVLTGVMAFTVASDGSLIYSNGRGVWAVDGQGGKPVKLSSRSLVTALCVVEGDSPPAAAHT</sequence>
<protein>
    <submittedName>
        <fullName evidence="1">Uncharacterized protein</fullName>
    </submittedName>
</protein>
<name>A0A1T4Y0C5_9BACT</name>
<dbReference type="Proteomes" id="UP000190774">
    <property type="component" value="Unassembled WGS sequence"/>
</dbReference>
<evidence type="ECO:0000313" key="1">
    <source>
        <dbReference type="EMBL" id="SKA95083.1"/>
    </source>
</evidence>
<dbReference type="AlphaFoldDB" id="A0A1T4Y0C5"/>
<dbReference type="InterPro" id="IPR011042">
    <property type="entry name" value="6-blade_b-propeller_TolB-like"/>
</dbReference>
<accession>A0A1T4Y0C5</accession>
<dbReference type="RefSeq" id="WP_078813471.1">
    <property type="nucleotide sequence ID" value="NZ_FUYE01000006.1"/>
</dbReference>
<proteinExistence type="predicted"/>
<dbReference type="OrthoDB" id="8879187at2"/>